<feature type="repeat" description="ANK" evidence="3">
    <location>
        <begin position="576"/>
        <end position="608"/>
    </location>
</feature>
<feature type="repeat" description="ANK" evidence="3">
    <location>
        <begin position="543"/>
        <end position="575"/>
    </location>
</feature>
<evidence type="ECO:0000313" key="5">
    <source>
        <dbReference type="EMBL" id="KAE9981296.1"/>
    </source>
</evidence>
<feature type="compositionally biased region" description="Acidic residues" evidence="4">
    <location>
        <begin position="1775"/>
        <end position="1788"/>
    </location>
</feature>
<dbReference type="PROSITE" id="PS50088">
    <property type="entry name" value="ANK_REPEAT"/>
    <property type="match status" value="4"/>
</dbReference>
<evidence type="ECO:0000256" key="2">
    <source>
        <dbReference type="ARBA" id="ARBA00023043"/>
    </source>
</evidence>
<dbReference type="Pfam" id="PF26128">
    <property type="entry name" value="Gad2"/>
    <property type="match status" value="1"/>
</dbReference>
<feature type="region of interest" description="Disordered" evidence="4">
    <location>
        <begin position="618"/>
        <end position="690"/>
    </location>
</feature>
<keyword evidence="1" id="KW-0677">Repeat</keyword>
<dbReference type="EMBL" id="WNWS01000091">
    <property type="protein sequence ID" value="KAE9981296.1"/>
    <property type="molecule type" value="Genomic_DNA"/>
</dbReference>
<evidence type="ECO:0000256" key="1">
    <source>
        <dbReference type="ARBA" id="ARBA00022737"/>
    </source>
</evidence>
<comment type="caution">
    <text evidence="5">The sequence shown here is derived from an EMBL/GenBank/DDBJ whole genome shotgun (WGS) entry which is preliminary data.</text>
</comment>
<gene>
    <name evidence="5" type="ORF">EG328_011757</name>
</gene>
<proteinExistence type="predicted"/>
<feature type="compositionally biased region" description="Acidic residues" evidence="4">
    <location>
        <begin position="641"/>
        <end position="656"/>
    </location>
</feature>
<dbReference type="SMART" id="SM00248">
    <property type="entry name" value="ANK"/>
    <property type="match status" value="12"/>
</dbReference>
<dbReference type="Pfam" id="PF00023">
    <property type="entry name" value="Ank"/>
    <property type="match status" value="1"/>
</dbReference>
<dbReference type="SUPFAM" id="SSF48403">
    <property type="entry name" value="Ankyrin repeat"/>
    <property type="match status" value="3"/>
</dbReference>
<feature type="compositionally biased region" description="Basic and acidic residues" evidence="4">
    <location>
        <begin position="618"/>
        <end position="633"/>
    </location>
</feature>
<dbReference type="PANTHER" id="PTHR24123:SF33">
    <property type="entry name" value="PROTEIN HOS4"/>
    <property type="match status" value="1"/>
</dbReference>
<feature type="compositionally biased region" description="Acidic residues" evidence="4">
    <location>
        <begin position="1739"/>
        <end position="1752"/>
    </location>
</feature>
<dbReference type="PANTHER" id="PTHR24123">
    <property type="entry name" value="ANKYRIN REPEAT-CONTAINING"/>
    <property type="match status" value="1"/>
</dbReference>
<accession>A0A8H3Z6D9</accession>
<sequence length="1788" mass="200055">MAASSLPELPVERDEFIPYLANRETPVVDLIAPYKTFDTKIRELFAQEPENAALQEPLINAIPVFVNGNEAWVKVRARDLTTETQEEKDKYMMPLSDEDRMIDGTSAIVDSLREFQQNFNVFTELALSDLDWNNVVVAGSAAVTPLIPVPEKYRGSKRALRQYYHEILAPASDVDIFLYGVNEEQAKEKIKQIEAKVRDAILTETTTIRTKHAITIASSYPTRHIQIVLRIYKSISEILTGFDVDCSCVAFDGTQIYMAPRALAAFVTQVNPIDLTRRSPSYEACNMTANFNRLSKYSHRGFEVFWKDLDRSRIDPTVFERSFQRLEGLSRLLVLEKLPKASDRETYLAKRRKERGRPSLNNQYRRFHDLHGDIKAQHEDEVAEWVDQEEVSNYHTFTIPYGEKFNAKKIEKLLYTKDLLLNAEWNKPKDREVHLHRHPAFFGHAEDVFEDCCGYCPKPSTLEEEEVAATESKIYVSGPISFLKDDAGRQSIGSFNPITDSEWATAYVGNTAILCQAIVDHDLEHVEAWLKREDADINQRDYTGRTPLHLAVMSSTPEIVHCLVKNGARLTARIVDGRTALHLAALRGDPKIIRTIMEKSEANEAEEELKIMRRKDVKAAAKESSEEREEVTSDKASSTSESEDDAELVDAEDSSDDGMQSVATGSFVKVAGDETTEDGNALPEDGDEEEPDFYDVNVVAWDTPFSPLHIAIVKGHTEVVKILCGEFGADVLLPVKLLSDYDKSPRAAILTLVLALSLPLEQAKAMAQTLLDLGATSAQADLKQITAFHYYVDDGPDAAQILLENDTAAAIAALKHIVVTGAYYNPSTASPLLTAIHNRDAITVLKLLDSGAAAQIEFASWIKSAKISFEANYGFKDDPEQNMKTFAKSVDQPICVAIEAEQPSIAAELLERGADPNTLTKSGAEVVQDKYQRRYRKGETVLDQVQEKLKSLREFSTAETEDIPTAPEPLKEYSHYINGLEPGSYKYWVVATGFEEAKYRYQADLKAYKKLLKEKREPVGTTEKQQAINDMISAFEDLEKQLLQKGAKNFEQLHPTIKCEVNERTPYKYETTKPKPFEVSFGFAVGDLTDKKKELHLELFQAAWDGDLETVKRLTLMPQGEKKDEPPLQIAVRDYMDLSPFSIAVLRDHLDTAAAILEISRAQYVPKVKKGMERYSMTQYNSDESESDDDGPDDRLKIYREIVDDTFTIENIGEVSLQVKSSVTPLAFFNWTAAIQRFADVDPEAKHKISGVSRTLLAYAIAVDNKDLLVFLINLGAKYTTRKDDEDSSTPQFYNFGASELNFALDLGRTHLVSEIFRLTGCGLPLDDLVKKSGIEIKEKPKYYQGLSIHGAKRADWAAQGRNMHVAQTGPKTSLALVAAHQGSIESVEFLLSDTPIRLYSEFAKAFEDDKRLNHLSKTSGGISNAVSKWLATGGHLLLHAAVLAPSGERKERLVKYLLESGRSSLNVKTKADQTPLMLAYMTGDIPSAKLLIEAGASQSTHSLGNNLVHGALGSIKAYKANVSKLAEMLDLLDPQLLKDLLLQRNSASHSNGATPLHHWLLNSGVRMENDFAVQILKLLLKYSQGKELAMINSAGENPLHALIAHGNFPLAKILLDFNPDLLYRENATGRTPAEVAQDMCLATKFSDPKQLNQPFHGYGGRYNSQDIIHRDPATFVAGEEKDERCSEQKMWDLCREVMDAHPQKRRLVSLSEANEVARRLGEMTKTNRSSRGRIRDEEEREDGEEEEEEGDPIAGWLMGASKWESRDGVAQVESDADADFEDGEESE</sequence>
<dbReference type="PROSITE" id="PS50297">
    <property type="entry name" value="ANK_REP_REGION"/>
    <property type="match status" value="3"/>
</dbReference>
<reference evidence="5 6" key="1">
    <citation type="submission" date="2018-12" db="EMBL/GenBank/DDBJ databases">
        <title>Venturia inaequalis Genome Resource.</title>
        <authorList>
            <person name="Lichtner F.J."/>
        </authorList>
    </citation>
    <scope>NUCLEOTIDE SEQUENCE [LARGE SCALE GENOMIC DNA]</scope>
    <source>
        <strain evidence="5 6">120213</strain>
    </source>
</reference>
<protein>
    <recommendedName>
        <fullName evidence="7">Ankyrin repeat protein</fullName>
    </recommendedName>
</protein>
<dbReference type="InterPro" id="IPR036770">
    <property type="entry name" value="Ankyrin_rpt-contain_sf"/>
</dbReference>
<dbReference type="Proteomes" id="UP000447873">
    <property type="component" value="Unassembled WGS sequence"/>
</dbReference>
<feature type="region of interest" description="Disordered" evidence="4">
    <location>
        <begin position="1719"/>
        <end position="1788"/>
    </location>
</feature>
<evidence type="ECO:0000313" key="6">
    <source>
        <dbReference type="Proteomes" id="UP000447873"/>
    </source>
</evidence>
<dbReference type="Pfam" id="PF12796">
    <property type="entry name" value="Ank_2"/>
    <property type="match status" value="1"/>
</dbReference>
<name>A0A8H3Z6D9_VENIN</name>
<dbReference type="InterPro" id="IPR051165">
    <property type="entry name" value="Multifunctional_ANK_Repeat"/>
</dbReference>
<feature type="repeat" description="ANK" evidence="3">
    <location>
        <begin position="1472"/>
        <end position="1504"/>
    </location>
</feature>
<dbReference type="Gene3D" id="1.25.40.20">
    <property type="entry name" value="Ankyrin repeat-containing domain"/>
    <property type="match status" value="5"/>
</dbReference>
<evidence type="ECO:0000256" key="3">
    <source>
        <dbReference type="PROSITE-ProRule" id="PRU00023"/>
    </source>
</evidence>
<keyword evidence="2 3" id="KW-0040">ANK repeat</keyword>
<evidence type="ECO:0008006" key="7">
    <source>
        <dbReference type="Google" id="ProtNLM"/>
    </source>
</evidence>
<feature type="repeat" description="ANK" evidence="3">
    <location>
        <begin position="1595"/>
        <end position="1627"/>
    </location>
</feature>
<organism evidence="5 6">
    <name type="scientific">Venturia inaequalis</name>
    <name type="common">Apple scab fungus</name>
    <dbReference type="NCBI Taxonomy" id="5025"/>
    <lineage>
        <taxon>Eukaryota</taxon>
        <taxon>Fungi</taxon>
        <taxon>Dikarya</taxon>
        <taxon>Ascomycota</taxon>
        <taxon>Pezizomycotina</taxon>
        <taxon>Dothideomycetes</taxon>
        <taxon>Pleosporomycetidae</taxon>
        <taxon>Venturiales</taxon>
        <taxon>Venturiaceae</taxon>
        <taxon>Venturia</taxon>
    </lineage>
</organism>
<evidence type="ECO:0000256" key="4">
    <source>
        <dbReference type="SAM" id="MobiDB-lite"/>
    </source>
</evidence>
<dbReference type="InterPro" id="IPR002110">
    <property type="entry name" value="Ankyrin_rpt"/>
</dbReference>